<organism evidence="2 3">
    <name type="scientific">Bacillus daqingensis</name>
    <dbReference type="NCBI Taxonomy" id="872396"/>
    <lineage>
        <taxon>Bacteria</taxon>
        <taxon>Bacillati</taxon>
        <taxon>Bacillota</taxon>
        <taxon>Bacilli</taxon>
        <taxon>Bacillales</taxon>
        <taxon>Bacillaceae</taxon>
        <taxon>Bacillus</taxon>
    </lineage>
</organism>
<gene>
    <name evidence="2" type="ORF">ACFO4L_01230</name>
</gene>
<accession>A0ABV9NP99</accession>
<dbReference type="EMBL" id="JBHSGK010000003">
    <property type="protein sequence ID" value="MFC4735193.1"/>
    <property type="molecule type" value="Genomic_DNA"/>
</dbReference>
<sequence length="164" mass="19029">MKIKTEGISELVLEVASMDRAVHFWSRQLGFPVVEQWGMDEGQFSKEGRVHATWLYVGGVTRLGLWLKRPFSSAELKEKEEPVSTWKGLYDEGGVHVHVAFKLNRAAFPATVALLQSEEIDYKWFQEDEQRLYVKDPDGNIVEFYERDMKQLYSREAVNDNVNE</sequence>
<dbReference type="RefSeq" id="WP_377907820.1">
    <property type="nucleotide sequence ID" value="NZ_JBHSGK010000003.1"/>
</dbReference>
<proteinExistence type="predicted"/>
<dbReference type="InterPro" id="IPR037523">
    <property type="entry name" value="VOC_core"/>
</dbReference>
<protein>
    <submittedName>
        <fullName evidence="2">VOC family protein</fullName>
    </submittedName>
</protein>
<evidence type="ECO:0000313" key="3">
    <source>
        <dbReference type="Proteomes" id="UP001595896"/>
    </source>
</evidence>
<dbReference type="InterPro" id="IPR029068">
    <property type="entry name" value="Glyas_Bleomycin-R_OHBP_Dase"/>
</dbReference>
<dbReference type="Pfam" id="PF00903">
    <property type="entry name" value="Glyoxalase"/>
    <property type="match status" value="1"/>
</dbReference>
<comment type="caution">
    <text evidence="2">The sequence shown here is derived from an EMBL/GenBank/DDBJ whole genome shotgun (WGS) entry which is preliminary data.</text>
</comment>
<dbReference type="PROSITE" id="PS51819">
    <property type="entry name" value="VOC"/>
    <property type="match status" value="1"/>
</dbReference>
<dbReference type="Gene3D" id="3.10.180.10">
    <property type="entry name" value="2,3-Dihydroxybiphenyl 1,2-Dioxygenase, domain 1"/>
    <property type="match status" value="1"/>
</dbReference>
<evidence type="ECO:0000259" key="1">
    <source>
        <dbReference type="PROSITE" id="PS51819"/>
    </source>
</evidence>
<keyword evidence="3" id="KW-1185">Reference proteome</keyword>
<dbReference type="InterPro" id="IPR004360">
    <property type="entry name" value="Glyas_Fos-R_dOase_dom"/>
</dbReference>
<dbReference type="SUPFAM" id="SSF54593">
    <property type="entry name" value="Glyoxalase/Bleomycin resistance protein/Dihydroxybiphenyl dioxygenase"/>
    <property type="match status" value="1"/>
</dbReference>
<reference evidence="3" key="1">
    <citation type="journal article" date="2019" name="Int. J. Syst. Evol. Microbiol.">
        <title>The Global Catalogue of Microorganisms (GCM) 10K type strain sequencing project: providing services to taxonomists for standard genome sequencing and annotation.</title>
        <authorList>
            <consortium name="The Broad Institute Genomics Platform"/>
            <consortium name="The Broad Institute Genome Sequencing Center for Infectious Disease"/>
            <person name="Wu L."/>
            <person name="Ma J."/>
        </authorList>
    </citation>
    <scope>NUCLEOTIDE SEQUENCE [LARGE SCALE GENOMIC DNA]</scope>
    <source>
        <strain evidence="3">JCM 12165</strain>
    </source>
</reference>
<evidence type="ECO:0000313" key="2">
    <source>
        <dbReference type="EMBL" id="MFC4735193.1"/>
    </source>
</evidence>
<name>A0ABV9NP99_9BACI</name>
<feature type="domain" description="VOC" evidence="1">
    <location>
        <begin position="7"/>
        <end position="147"/>
    </location>
</feature>
<dbReference type="Proteomes" id="UP001595896">
    <property type="component" value="Unassembled WGS sequence"/>
</dbReference>